<dbReference type="RefSeq" id="WP_004384383.1">
    <property type="nucleotide sequence ID" value="NZ_GG698717.1"/>
</dbReference>
<feature type="transmembrane region" description="Helical" evidence="2">
    <location>
        <begin position="20"/>
        <end position="46"/>
    </location>
</feature>
<reference evidence="4 5" key="1">
    <citation type="submission" date="2009-09" db="EMBL/GenBank/DDBJ databases">
        <authorList>
            <person name="Weinstock G."/>
            <person name="Sodergren E."/>
            <person name="Clifton S."/>
            <person name="Fulton L."/>
            <person name="Fulton B."/>
            <person name="Courtney L."/>
            <person name="Fronick C."/>
            <person name="Harrison M."/>
            <person name="Strong C."/>
            <person name="Farmer C."/>
            <person name="Delahaunty K."/>
            <person name="Markovic C."/>
            <person name="Hall O."/>
            <person name="Minx P."/>
            <person name="Tomlinson C."/>
            <person name="Mitreva M."/>
            <person name="Nelson J."/>
            <person name="Hou S."/>
            <person name="Wollam A."/>
            <person name="Pepin K.H."/>
            <person name="Johnson M."/>
            <person name="Bhonagiri V."/>
            <person name="Nash W.E."/>
            <person name="Warren W."/>
            <person name="Chinwalla A."/>
            <person name="Mardis E.R."/>
            <person name="Wilson R.K."/>
        </authorList>
    </citation>
    <scope>NUCLEOTIDE SEQUENCE [LARGE SCALE GENOMIC DNA]</scope>
    <source>
        <strain evidence="4 5">F0319</strain>
    </source>
</reference>
<accession>C9MST1</accession>
<feature type="domain" description="Bacterial sugar transferase" evidence="3">
    <location>
        <begin position="18"/>
        <end position="201"/>
    </location>
</feature>
<dbReference type="Pfam" id="PF02397">
    <property type="entry name" value="Bac_transf"/>
    <property type="match status" value="1"/>
</dbReference>
<dbReference type="Proteomes" id="UP000003327">
    <property type="component" value="Unassembled WGS sequence"/>
</dbReference>
<dbReference type="HOGENOM" id="CLU_024920_1_2_10"/>
<dbReference type="EC" id="2.4.1.-" evidence="4"/>
<organism evidence="4 5">
    <name type="scientific">Prevotella veroralis F0319</name>
    <dbReference type="NCBI Taxonomy" id="649761"/>
    <lineage>
        <taxon>Bacteria</taxon>
        <taxon>Pseudomonadati</taxon>
        <taxon>Bacteroidota</taxon>
        <taxon>Bacteroidia</taxon>
        <taxon>Bacteroidales</taxon>
        <taxon>Prevotellaceae</taxon>
        <taxon>Prevotella</taxon>
    </lineage>
</organism>
<keyword evidence="4" id="KW-0328">Glycosyltransferase</keyword>
<comment type="similarity">
    <text evidence="1">Belongs to the bacterial sugar transferase family.</text>
</comment>
<comment type="caution">
    <text evidence="4">The sequence shown here is derived from an EMBL/GenBank/DDBJ whole genome shotgun (WGS) entry which is preliminary data.</text>
</comment>
<dbReference type="PANTHER" id="PTHR30576">
    <property type="entry name" value="COLANIC BIOSYNTHESIS UDP-GLUCOSE LIPID CARRIER TRANSFERASE"/>
    <property type="match status" value="1"/>
</dbReference>
<dbReference type="OrthoDB" id="9808602at2"/>
<dbReference type="InterPro" id="IPR003362">
    <property type="entry name" value="Bact_transf"/>
</dbReference>
<proteinExistence type="inferred from homology"/>
<keyword evidence="2" id="KW-1133">Transmembrane helix</keyword>
<protein>
    <submittedName>
        <fullName evidence="4">Bacterial sugar transferase</fullName>
        <ecNumber evidence="4">2.4.1.-</ecNumber>
    </submittedName>
</protein>
<dbReference type="GO" id="GO:0016780">
    <property type="term" value="F:phosphotransferase activity, for other substituted phosphate groups"/>
    <property type="evidence" value="ECO:0007669"/>
    <property type="project" value="TreeGrafter"/>
</dbReference>
<dbReference type="PANTHER" id="PTHR30576:SF0">
    <property type="entry name" value="UNDECAPRENYL-PHOSPHATE N-ACETYLGALACTOSAMINYL 1-PHOSPHATE TRANSFERASE-RELATED"/>
    <property type="match status" value="1"/>
</dbReference>
<dbReference type="EMBL" id="ACVA01000067">
    <property type="protein sequence ID" value="EEX17407.1"/>
    <property type="molecule type" value="Genomic_DNA"/>
</dbReference>
<keyword evidence="2" id="KW-0812">Transmembrane</keyword>
<dbReference type="eggNOG" id="COG2148">
    <property type="taxonomic scope" value="Bacteria"/>
</dbReference>
<sequence>MDISTNIDAMGKLQRSLKRAFDIISSLIGFIICSPLFIVVILLLTYQNNGSVFFRQVRIGYKGQPFIIYKFRTMSSVVEEEGPQLIANSDSANSTRLELFLRNHHLDELPQLWNVLRGDMSFVGPRPERQFFINKIQEHTDRYNLIYQMKPGLTSEATLYNGYTDTMEKMLRRMEMDIHYLEHRSLWLDFIIVIKTILNIITGKKF</sequence>
<dbReference type="AlphaFoldDB" id="C9MST1"/>
<name>C9MST1_9BACT</name>
<dbReference type="GO" id="GO:0016757">
    <property type="term" value="F:glycosyltransferase activity"/>
    <property type="evidence" value="ECO:0007669"/>
    <property type="project" value="UniProtKB-KW"/>
</dbReference>
<keyword evidence="2" id="KW-0472">Membrane</keyword>
<keyword evidence="5" id="KW-1185">Reference proteome</keyword>
<dbReference type="STRING" id="649761.HMPREF0973_02700"/>
<evidence type="ECO:0000256" key="1">
    <source>
        <dbReference type="ARBA" id="ARBA00006464"/>
    </source>
</evidence>
<evidence type="ECO:0000256" key="2">
    <source>
        <dbReference type="SAM" id="Phobius"/>
    </source>
</evidence>
<gene>
    <name evidence="4" type="ORF">HMPREF0973_02700</name>
</gene>
<keyword evidence="4" id="KW-0808">Transferase</keyword>
<evidence type="ECO:0000259" key="3">
    <source>
        <dbReference type="Pfam" id="PF02397"/>
    </source>
</evidence>
<evidence type="ECO:0000313" key="4">
    <source>
        <dbReference type="EMBL" id="EEX17407.1"/>
    </source>
</evidence>
<evidence type="ECO:0000313" key="5">
    <source>
        <dbReference type="Proteomes" id="UP000003327"/>
    </source>
</evidence>